<dbReference type="Proteomes" id="UP000238823">
    <property type="component" value="Unassembled WGS sequence"/>
</dbReference>
<reference evidence="2 3" key="1">
    <citation type="submission" date="2018-03" db="EMBL/GenBank/DDBJ databases">
        <title>Draft Genome Sequences of the Obligatory Marine Myxobacteria Enhygromyxa salina SWB007.</title>
        <authorList>
            <person name="Poehlein A."/>
            <person name="Moghaddam J.A."/>
            <person name="Harms H."/>
            <person name="Alanjari M."/>
            <person name="Koenig G.M."/>
            <person name="Daniel R."/>
            <person name="Schaeberle T.F."/>
        </authorList>
    </citation>
    <scope>NUCLEOTIDE SEQUENCE [LARGE SCALE GENOMIC DNA]</scope>
    <source>
        <strain evidence="2 3">SWB007</strain>
    </source>
</reference>
<keyword evidence="1" id="KW-1133">Transmembrane helix</keyword>
<feature type="transmembrane region" description="Helical" evidence="1">
    <location>
        <begin position="176"/>
        <end position="198"/>
    </location>
</feature>
<evidence type="ECO:0000256" key="1">
    <source>
        <dbReference type="SAM" id="Phobius"/>
    </source>
</evidence>
<keyword evidence="1" id="KW-0472">Membrane</keyword>
<sequence>MAEPTPEPAELGAMFEALEAQLEAPVGLAEGLRQRSTWARSAALLGVALAMVTVISLGLRRVDLALHPLPRLLGTLAALAAAVLAAGLVVLRPVHRRRLSGWWVALVAGAAVLAPAIVSSLPAAHADHPASVIGVGADLVPRALGCFAFGLGFALTAVAAAYLLERSALRRRGPAVLALLGAGALGNLVLVLHCPIVAPIHQWAGHATVSLVLLVAAVVAVSWRSLGRG</sequence>
<gene>
    <name evidence="2" type="ORF">ENSA7_31060</name>
</gene>
<keyword evidence="1" id="KW-0812">Transmembrane</keyword>
<feature type="transmembrane region" description="Helical" evidence="1">
    <location>
        <begin position="42"/>
        <end position="60"/>
    </location>
</feature>
<evidence type="ECO:0008006" key="4">
    <source>
        <dbReference type="Google" id="ProtNLM"/>
    </source>
</evidence>
<dbReference type="EMBL" id="PVNL01000057">
    <property type="protein sequence ID" value="PRQ07393.1"/>
    <property type="molecule type" value="Genomic_DNA"/>
</dbReference>
<dbReference type="AlphaFoldDB" id="A0A2S9YQN2"/>
<feature type="transmembrane region" description="Helical" evidence="1">
    <location>
        <begin position="72"/>
        <end position="91"/>
    </location>
</feature>
<feature type="transmembrane region" description="Helical" evidence="1">
    <location>
        <begin position="103"/>
        <end position="122"/>
    </location>
</feature>
<feature type="transmembrane region" description="Helical" evidence="1">
    <location>
        <begin position="142"/>
        <end position="164"/>
    </location>
</feature>
<accession>A0A2S9YQN2</accession>
<protein>
    <recommendedName>
        <fullName evidence="4">DUF1109 domain-containing protein</fullName>
    </recommendedName>
</protein>
<evidence type="ECO:0000313" key="3">
    <source>
        <dbReference type="Proteomes" id="UP000238823"/>
    </source>
</evidence>
<comment type="caution">
    <text evidence="2">The sequence shown here is derived from an EMBL/GenBank/DDBJ whole genome shotgun (WGS) entry which is preliminary data.</text>
</comment>
<dbReference type="RefSeq" id="WP_146157736.1">
    <property type="nucleotide sequence ID" value="NZ_PVNL01000057.1"/>
</dbReference>
<organism evidence="2 3">
    <name type="scientific">Enhygromyxa salina</name>
    <dbReference type="NCBI Taxonomy" id="215803"/>
    <lineage>
        <taxon>Bacteria</taxon>
        <taxon>Pseudomonadati</taxon>
        <taxon>Myxococcota</taxon>
        <taxon>Polyangia</taxon>
        <taxon>Nannocystales</taxon>
        <taxon>Nannocystaceae</taxon>
        <taxon>Enhygromyxa</taxon>
    </lineage>
</organism>
<feature type="transmembrane region" description="Helical" evidence="1">
    <location>
        <begin position="204"/>
        <end position="223"/>
    </location>
</feature>
<proteinExistence type="predicted"/>
<evidence type="ECO:0000313" key="2">
    <source>
        <dbReference type="EMBL" id="PRQ07393.1"/>
    </source>
</evidence>
<name>A0A2S9YQN2_9BACT</name>